<dbReference type="InterPro" id="IPR001478">
    <property type="entry name" value="PDZ"/>
</dbReference>
<dbReference type="GeneTree" id="ENSGT00940000155057"/>
<dbReference type="PROSITE" id="PS50106">
    <property type="entry name" value="PDZ"/>
    <property type="match status" value="5"/>
</dbReference>
<dbReference type="SUPFAM" id="SSF50156">
    <property type="entry name" value="PDZ domain-like"/>
    <property type="match status" value="5"/>
</dbReference>
<dbReference type="SMART" id="SM00228">
    <property type="entry name" value="PDZ"/>
    <property type="match status" value="5"/>
</dbReference>
<dbReference type="CDD" id="cd06734">
    <property type="entry name" value="PDZ4_MAGI-1_3-like"/>
    <property type="match status" value="1"/>
</dbReference>
<evidence type="ECO:0000259" key="2">
    <source>
        <dbReference type="PROSITE" id="PS50106"/>
    </source>
</evidence>
<dbReference type="Pfam" id="PF00595">
    <property type="entry name" value="PDZ"/>
    <property type="match status" value="4"/>
</dbReference>
<proteinExistence type="predicted"/>
<dbReference type="Ensembl" id="ENSEBUT00000009514.1">
    <property type="protein sequence ID" value="ENSEBUP00000008997.1"/>
    <property type="gene ID" value="ENSEBUG00000005795.1"/>
</dbReference>
<dbReference type="AlphaFoldDB" id="A0A8C4Q2M7"/>
<keyword evidence="4" id="KW-1185">Reference proteome</keyword>
<dbReference type="OMA" id="ILYPERC"/>
<dbReference type="GO" id="GO:0007165">
    <property type="term" value="P:signal transduction"/>
    <property type="evidence" value="ECO:0007669"/>
    <property type="project" value="TreeGrafter"/>
</dbReference>
<feature type="region of interest" description="Disordered" evidence="1">
    <location>
        <begin position="517"/>
        <end position="548"/>
    </location>
</feature>
<evidence type="ECO:0000256" key="1">
    <source>
        <dbReference type="SAM" id="MobiDB-lite"/>
    </source>
</evidence>
<dbReference type="InterPro" id="IPR041489">
    <property type="entry name" value="PDZ_6"/>
</dbReference>
<dbReference type="CDD" id="cd06733">
    <property type="entry name" value="PDZ3_MAGI-1_3-like"/>
    <property type="match status" value="1"/>
</dbReference>
<reference evidence="3" key="2">
    <citation type="submission" date="2025-09" db="UniProtKB">
        <authorList>
            <consortium name="Ensembl"/>
        </authorList>
    </citation>
    <scope>IDENTIFICATION</scope>
</reference>
<dbReference type="Pfam" id="PF17820">
    <property type="entry name" value="PDZ_6"/>
    <property type="match status" value="1"/>
</dbReference>
<accession>A0A8C4Q2M7</accession>
<dbReference type="GO" id="GO:0005737">
    <property type="term" value="C:cytoplasm"/>
    <property type="evidence" value="ECO:0007669"/>
    <property type="project" value="TreeGrafter"/>
</dbReference>
<feature type="domain" description="PDZ" evidence="2">
    <location>
        <begin position="434"/>
        <end position="518"/>
    </location>
</feature>
<feature type="domain" description="PDZ" evidence="2">
    <location>
        <begin position="306"/>
        <end position="388"/>
    </location>
</feature>
<feature type="domain" description="PDZ" evidence="2">
    <location>
        <begin position="180"/>
        <end position="256"/>
    </location>
</feature>
<reference evidence="3" key="1">
    <citation type="submission" date="2025-08" db="UniProtKB">
        <authorList>
            <consortium name="Ensembl"/>
        </authorList>
    </citation>
    <scope>IDENTIFICATION</scope>
</reference>
<feature type="domain" description="PDZ" evidence="2">
    <location>
        <begin position="570"/>
        <end position="652"/>
    </location>
</feature>
<dbReference type="GO" id="GO:0005911">
    <property type="term" value="C:cell-cell junction"/>
    <property type="evidence" value="ECO:0007669"/>
    <property type="project" value="TreeGrafter"/>
</dbReference>
<evidence type="ECO:0000313" key="4">
    <source>
        <dbReference type="Proteomes" id="UP000694388"/>
    </source>
</evidence>
<feature type="compositionally biased region" description="Polar residues" evidence="1">
    <location>
        <begin position="151"/>
        <end position="162"/>
    </location>
</feature>
<name>A0A8C4Q2M7_EPTBU</name>
<sequence length="678" mass="72325">VMHVSNNSCTLCTFAVAGKALFTRNPAELQGTMVTTAVQKSARGFGFTIIGGDEPEEFLQVKSLVPDGPAASLGTVQTGDVIVAVNGTCVLGHTHAEVVRVFQAVPIGQAVRLQMCRGYPLPCEAEEMSISVGMHDVALLGEGMEHKDGGNHTSQASTSGSPRDSLGLTPPEVGIPEVLSIRIVKGTLGFGFTITDTLSGQRVKQILDGPRCRGLCQADLLLEVNGVPVRARSHSHVVELLKECSPGAEVSLLIQRDGELVMSAGTTITMLDKQENQTSTALQHICIVTCLTCHVCVSDLVYENLEVFLQRQESGFGFRILGGEQPGDPIFIGAVVPMGAAAREGRLRPGDELRAVDGTAVAGASHRHVVALMQQAARNGHVHLALRRPAPGEPSVSWPGLVSRGHGHRVRHGGPMENPIAWQESEAQKSLTYEVTLERKENEGFGFVIVSSLSRPEAGTVVGRIISGSPAERCGQLHVSDRILGVNGTSLEGLSHAAVIQLIRDSGTMVTLCVGPPTEPARTTAPASKEQPVDNTQCGQDNRSEVKARQDIVPEPTQNLQATQEGELYGVELEQGSRGYGFSLRGGREYGLHLFILRLAEDGPASRTGKLRVGDQIVEINGESAEAMTHARAIELIRNSCGRARLILRRGSGLVPDYGGPPILYMSIFIFNSLPLIV</sequence>
<dbReference type="InterPro" id="IPR036034">
    <property type="entry name" value="PDZ_sf"/>
</dbReference>
<dbReference type="Gene3D" id="2.30.42.10">
    <property type="match status" value="5"/>
</dbReference>
<dbReference type="CDD" id="cd06731">
    <property type="entry name" value="PDZ1_MAGI-1_3-like"/>
    <property type="match status" value="1"/>
</dbReference>
<dbReference type="CDD" id="cd06732">
    <property type="entry name" value="PDZ2_MAGI-1_3-like"/>
    <property type="match status" value="1"/>
</dbReference>
<dbReference type="PANTHER" id="PTHR10316">
    <property type="entry name" value="MEMBRANE ASSOCIATED GUANYLATE KINASE-RELATED"/>
    <property type="match status" value="1"/>
</dbReference>
<dbReference type="Proteomes" id="UP000694388">
    <property type="component" value="Unplaced"/>
</dbReference>
<organism evidence="3 4">
    <name type="scientific">Eptatretus burgeri</name>
    <name type="common">Inshore hagfish</name>
    <dbReference type="NCBI Taxonomy" id="7764"/>
    <lineage>
        <taxon>Eukaryota</taxon>
        <taxon>Metazoa</taxon>
        <taxon>Chordata</taxon>
        <taxon>Craniata</taxon>
        <taxon>Vertebrata</taxon>
        <taxon>Cyclostomata</taxon>
        <taxon>Myxini</taxon>
        <taxon>Myxiniformes</taxon>
        <taxon>Myxinidae</taxon>
        <taxon>Eptatretinae</taxon>
        <taxon>Eptatretus</taxon>
    </lineage>
</organism>
<protein>
    <recommendedName>
        <fullName evidence="2">PDZ domain-containing protein</fullName>
    </recommendedName>
</protein>
<evidence type="ECO:0000313" key="3">
    <source>
        <dbReference type="Ensembl" id="ENSEBUP00000008997.1"/>
    </source>
</evidence>
<dbReference type="CDD" id="cd06735">
    <property type="entry name" value="PDZ5_MAGI-1_3-like"/>
    <property type="match status" value="1"/>
</dbReference>
<feature type="domain" description="PDZ" evidence="2">
    <location>
        <begin position="35"/>
        <end position="103"/>
    </location>
</feature>
<feature type="region of interest" description="Disordered" evidence="1">
    <location>
        <begin position="143"/>
        <end position="171"/>
    </location>
</feature>
<dbReference type="PANTHER" id="PTHR10316:SF40">
    <property type="entry name" value="LD27118P"/>
    <property type="match status" value="1"/>
</dbReference>
<dbReference type="FunFam" id="2.30.42.10:FF:000005">
    <property type="entry name" value="Membrane associated guanylate kinase, WW and PDZ domain containing 1"/>
    <property type="match status" value="1"/>
</dbReference>